<dbReference type="SUPFAM" id="SSF89550">
    <property type="entry name" value="PHP domain-like"/>
    <property type="match status" value="1"/>
</dbReference>
<dbReference type="SMART" id="SM00481">
    <property type="entry name" value="POLIIIAc"/>
    <property type="match status" value="1"/>
</dbReference>
<evidence type="ECO:0000313" key="3">
    <source>
        <dbReference type="Proteomes" id="UP001490816"/>
    </source>
</evidence>
<dbReference type="Gene3D" id="3.20.20.140">
    <property type="entry name" value="Metal-dependent hydrolases"/>
    <property type="match status" value="1"/>
</dbReference>
<dbReference type="InterPro" id="IPR016195">
    <property type="entry name" value="Pol/histidinol_Pase-like"/>
</dbReference>
<reference evidence="2 3" key="1">
    <citation type="submission" date="2024-03" db="EMBL/GenBank/DDBJ databases">
        <title>Human intestinal bacterial collection.</title>
        <authorList>
            <person name="Pauvert C."/>
            <person name="Hitch T.C.A."/>
            <person name="Clavel T."/>
        </authorList>
    </citation>
    <scope>NUCLEOTIDE SEQUENCE [LARGE SCALE GENOMIC DNA]</scope>
    <source>
        <strain evidence="2 3">CLA-JM-H38</strain>
    </source>
</reference>
<evidence type="ECO:0000259" key="1">
    <source>
        <dbReference type="SMART" id="SM00481"/>
    </source>
</evidence>
<keyword evidence="3" id="KW-1185">Reference proteome</keyword>
<dbReference type="InterPro" id="IPR004013">
    <property type="entry name" value="PHP_dom"/>
</dbReference>
<name>A0ABV1FDV3_9FIRM</name>
<gene>
    <name evidence="2" type="ORF">WMO39_06995</name>
</gene>
<feature type="domain" description="Polymerase/histidinol phosphatase N-terminal" evidence="1">
    <location>
        <begin position="6"/>
        <end position="70"/>
    </location>
</feature>
<comment type="caution">
    <text evidence="2">The sequence shown here is derived from an EMBL/GenBank/DDBJ whole genome shotgun (WGS) entry which is preliminary data.</text>
</comment>
<evidence type="ECO:0000313" key="2">
    <source>
        <dbReference type="EMBL" id="MEQ2470074.1"/>
    </source>
</evidence>
<dbReference type="Pfam" id="PF02811">
    <property type="entry name" value="PHP"/>
    <property type="match status" value="1"/>
</dbReference>
<dbReference type="Proteomes" id="UP001490816">
    <property type="component" value="Unassembled WGS sequence"/>
</dbReference>
<proteinExistence type="predicted"/>
<dbReference type="EMBL" id="JBBMEZ010000016">
    <property type="protein sequence ID" value="MEQ2470074.1"/>
    <property type="molecule type" value="Genomic_DNA"/>
</dbReference>
<sequence>MNNIYVDFHTHTVCSDGNYTPEEVIEMAINKGINSLAITDHNYIHENISRLQNKYKDIELINGCEISTSYTTDKGKKIEVHIIALDFDENNENFKNLIVSNHPDKKAYVENIREKLKDNCNIVIPSYDELKILYPTKHIGRMQIADYLVKNNYADDLDEVFDEYIGNYGKRKAFVNALDYCSYADFDLVIRSVIDAGGVPVLAHLFSYGIELSECYSLLRRFCHVCDGKGGLEVYYLKYSDEMIDTLKELAIRYNMFISTASDFHGRGNDALNNKIHEIEKQHVYHIIKTPKKLK</sequence>
<accession>A0ABV1FDV3</accession>
<dbReference type="Gene3D" id="1.10.150.650">
    <property type="match status" value="1"/>
</dbReference>
<organism evidence="2 3">
    <name type="scientific">Ruminococcoides intestinale</name>
    <dbReference type="NCBI Taxonomy" id="3133162"/>
    <lineage>
        <taxon>Bacteria</taxon>
        <taxon>Bacillati</taxon>
        <taxon>Bacillota</taxon>
        <taxon>Clostridia</taxon>
        <taxon>Eubacteriales</taxon>
        <taxon>Oscillospiraceae</taxon>
        <taxon>Ruminococcoides</taxon>
    </lineage>
</organism>
<dbReference type="RefSeq" id="WP_303666111.1">
    <property type="nucleotide sequence ID" value="NZ_JBBMEZ010000016.1"/>
</dbReference>
<protein>
    <submittedName>
        <fullName evidence="2">PHP domain-containing protein</fullName>
    </submittedName>
</protein>
<dbReference type="InterPro" id="IPR003141">
    <property type="entry name" value="Pol/His_phosphatase_N"/>
</dbReference>
<dbReference type="PANTHER" id="PTHR42924:SF3">
    <property type="entry name" value="POLYMERASE_HISTIDINOL PHOSPHATASE N-TERMINAL DOMAIN-CONTAINING PROTEIN"/>
    <property type="match status" value="1"/>
</dbReference>
<dbReference type="PANTHER" id="PTHR42924">
    <property type="entry name" value="EXONUCLEASE"/>
    <property type="match status" value="1"/>
</dbReference>
<dbReference type="InterPro" id="IPR052018">
    <property type="entry name" value="PHP_domain"/>
</dbReference>